<dbReference type="InterPro" id="IPR046357">
    <property type="entry name" value="PPIase_dom_sf"/>
</dbReference>
<organism evidence="5 6">
    <name type="scientific">Candidatus Avelusimicrobium gallicola</name>
    <dbReference type="NCBI Taxonomy" id="2562704"/>
    <lineage>
        <taxon>Bacteria</taxon>
        <taxon>Pseudomonadati</taxon>
        <taxon>Elusimicrobiota</taxon>
        <taxon>Elusimicrobia</taxon>
        <taxon>Elusimicrobiales</taxon>
        <taxon>Elusimicrobiaceae</taxon>
        <taxon>Candidatus Avelusimicrobium</taxon>
    </lineage>
</organism>
<dbReference type="Gene3D" id="1.10.4030.10">
    <property type="entry name" value="Porin chaperone SurA, peptide-binding domain"/>
    <property type="match status" value="1"/>
</dbReference>
<evidence type="ECO:0000256" key="2">
    <source>
        <dbReference type="PROSITE-ProRule" id="PRU00278"/>
    </source>
</evidence>
<name>A0A928DQQ8_9BACT</name>
<feature type="domain" description="PpiC" evidence="4">
    <location>
        <begin position="217"/>
        <end position="318"/>
    </location>
</feature>
<evidence type="ECO:0000313" key="5">
    <source>
        <dbReference type="EMBL" id="MBE6420917.1"/>
    </source>
</evidence>
<feature type="signal peptide" evidence="3">
    <location>
        <begin position="1"/>
        <end position="22"/>
    </location>
</feature>
<dbReference type="EMBL" id="SUVG01000002">
    <property type="protein sequence ID" value="MBE6420917.1"/>
    <property type="molecule type" value="Genomic_DNA"/>
</dbReference>
<dbReference type="AlphaFoldDB" id="A0A928DQQ8"/>
<keyword evidence="1 3" id="KW-0732">Signal</keyword>
<dbReference type="InterPro" id="IPR050280">
    <property type="entry name" value="OMP_Chaperone_SurA"/>
</dbReference>
<keyword evidence="2" id="KW-0697">Rotamase</keyword>
<dbReference type="Pfam" id="PF13624">
    <property type="entry name" value="SurA_N_3"/>
    <property type="match status" value="1"/>
</dbReference>
<protein>
    <recommendedName>
        <fullName evidence="4">PpiC domain-containing protein</fullName>
    </recommendedName>
</protein>
<sequence length="396" mass="44075">MKKLNNLLLAAVFAVCGTNLQAKVMDSSVATVNGRPVLASEYNDYLQGVIEQYKAAAPQILQQPYAEDILGREVLKELISKELLYQAAEEAKIQVKDSEVDAGINEIKTRFIIDEVTGKQDPKGADKRFNEALKKQGMSLKRYKEKIKKDVAVRKLMEGQLKASVTPVNEEDAKALYADVDAALKNNTKALKKLEKENPTRLKEAQAIAAKLKQLTAEQVRLGHIFLAVTKDMKPEEVKKKEELAKQIKKEIDGGLDFSSAVKKYTEDKAALASGGDMILIKGIAPKEIDAKAFTLAVGKVSEPIKSDVGYHIIKIKEKRAEKTLSYEDISRDLAQYLAQQRVQLAMAKYIEDLYTKADVKVTITYESDKVIEEIAAKAAAEKAEKENTKKEEKKK</sequence>
<dbReference type="InterPro" id="IPR027304">
    <property type="entry name" value="Trigger_fact/SurA_dom_sf"/>
</dbReference>
<dbReference type="Pfam" id="PF00639">
    <property type="entry name" value="Rotamase"/>
    <property type="match status" value="1"/>
</dbReference>
<reference evidence="5" key="1">
    <citation type="submission" date="2019-04" db="EMBL/GenBank/DDBJ databases">
        <title>Evolution of Biomass-Degrading Anaerobic Consortia Revealed by Metagenomics.</title>
        <authorList>
            <person name="Peng X."/>
        </authorList>
    </citation>
    <scope>NUCLEOTIDE SEQUENCE</scope>
    <source>
        <strain evidence="5">SIG66</strain>
    </source>
</reference>
<evidence type="ECO:0000259" key="4">
    <source>
        <dbReference type="PROSITE" id="PS50198"/>
    </source>
</evidence>
<dbReference type="InterPro" id="IPR000297">
    <property type="entry name" value="PPIase_PpiC"/>
</dbReference>
<evidence type="ECO:0000256" key="1">
    <source>
        <dbReference type="ARBA" id="ARBA00022729"/>
    </source>
</evidence>
<dbReference type="PROSITE" id="PS50198">
    <property type="entry name" value="PPIC_PPIASE_2"/>
    <property type="match status" value="1"/>
</dbReference>
<gene>
    <name evidence="5" type="ORF">E7027_02065</name>
</gene>
<evidence type="ECO:0000313" key="6">
    <source>
        <dbReference type="Proteomes" id="UP000725649"/>
    </source>
</evidence>
<dbReference type="GO" id="GO:0003755">
    <property type="term" value="F:peptidyl-prolyl cis-trans isomerase activity"/>
    <property type="evidence" value="ECO:0007669"/>
    <property type="project" value="UniProtKB-KW"/>
</dbReference>
<dbReference type="SUPFAM" id="SSF109998">
    <property type="entry name" value="Triger factor/SurA peptide-binding domain-like"/>
    <property type="match status" value="1"/>
</dbReference>
<comment type="caution">
    <text evidence="5">The sequence shown here is derived from an EMBL/GenBank/DDBJ whole genome shotgun (WGS) entry which is preliminary data.</text>
</comment>
<evidence type="ECO:0000256" key="3">
    <source>
        <dbReference type="SAM" id="SignalP"/>
    </source>
</evidence>
<keyword evidence="2" id="KW-0413">Isomerase</keyword>
<dbReference type="PANTHER" id="PTHR47637:SF1">
    <property type="entry name" value="CHAPERONE SURA"/>
    <property type="match status" value="1"/>
</dbReference>
<proteinExistence type="predicted"/>
<dbReference type="PANTHER" id="PTHR47637">
    <property type="entry name" value="CHAPERONE SURA"/>
    <property type="match status" value="1"/>
</dbReference>
<dbReference type="SUPFAM" id="SSF54534">
    <property type="entry name" value="FKBP-like"/>
    <property type="match status" value="1"/>
</dbReference>
<accession>A0A928DQQ8</accession>
<dbReference type="Gene3D" id="3.10.50.40">
    <property type="match status" value="1"/>
</dbReference>
<feature type="chain" id="PRO_5037549521" description="PpiC domain-containing protein" evidence="3">
    <location>
        <begin position="23"/>
        <end position="396"/>
    </location>
</feature>
<dbReference type="Proteomes" id="UP000725649">
    <property type="component" value="Unassembled WGS sequence"/>
</dbReference>